<dbReference type="RefSeq" id="XP_067171125.1">
    <property type="nucleotide sequence ID" value="XM_067315024.1"/>
</dbReference>
<keyword evidence="2" id="KW-0677">Repeat</keyword>
<dbReference type="InterPro" id="IPR001611">
    <property type="entry name" value="Leu-rich_rpt"/>
</dbReference>
<dbReference type="GeneID" id="106493542"/>
<dbReference type="PANTHER" id="PTHR48051">
    <property type="match status" value="1"/>
</dbReference>
<dbReference type="InterPro" id="IPR003591">
    <property type="entry name" value="Leu-rich_rpt_typical-subtyp"/>
</dbReference>
<dbReference type="Proteomes" id="UP001652627">
    <property type="component" value="Chromosome 40"/>
</dbReference>
<keyword evidence="5" id="KW-1185">Reference proteome</keyword>
<dbReference type="SUPFAM" id="SSF47576">
    <property type="entry name" value="Calponin-homology domain, CH-domain"/>
    <property type="match status" value="1"/>
</dbReference>
<dbReference type="CDD" id="cd21205">
    <property type="entry name" value="CH_LRCH"/>
    <property type="match status" value="1"/>
</dbReference>
<sequence length="703" mass="74900">MAAGETEAAAELPPLLPPPPSPPPGGAGTERALEEAAASGTLSLAGRRLRTFPAAAARRWDLSDTTQADLSRNRFAEVPEDACRLVSLEALSLYHNCLRSIPPAIANLQALTYLNLSRNQLAALPACLCRLPLKVLIASNNKLPLLPDAIGALSALRQLDVSCNELQSLPASVGKLESLRDLNVRRNQLTALPEELSELPLVRLDFSCNRVAAIPVCYRHLRHLQTILSDNNPLRSPPAQVCLKGKVHIFKYLNVEACGKAAPELADLARAARPSAFGTCLADELYPARQYGGLDSGFNSVDSGSKRWSGNESADEFSDLSFRIAELAREPRQLKEKRHGAGERSRGSSPVDFIDGSVNGEEEEEAAMAAAAARSDASSQGPAPLEPVGWGGRAVPATVPAAVPVPTAIPAHDATVPRAAPGAVQAREEAAGEERRRPETLQLWQERERQQQALRSQSLEKRDSFLRTAPRAGPAAATVPTQSNGQPDSSTFLPRKPRTQGPDPPPSTPRPASPRQAPRQQEPPAGARSSSPREPGAAPKPNSFLFRSSSRSAVRSGSASPLDAPDPPRLRAAAAATAPEPDNKELVAEMRKSIEELLQLSLGEDLGEALANGAVLCQLANRLRPRAVPFIHVPSPAVPKLSAVKSRKNVESFLEACRRLGVPEAALCRPQQVLEEESLGRLARTVGALLRLAPPPPPPGPAP</sequence>
<feature type="compositionally biased region" description="Polar residues" evidence="3">
    <location>
        <begin position="482"/>
        <end position="492"/>
    </location>
</feature>
<evidence type="ECO:0000259" key="4">
    <source>
        <dbReference type="PROSITE" id="PS50021"/>
    </source>
</evidence>
<evidence type="ECO:0000313" key="6">
    <source>
        <dbReference type="RefSeq" id="XP_067171125.1"/>
    </source>
</evidence>
<dbReference type="InterPro" id="IPR032675">
    <property type="entry name" value="LRR_dom_sf"/>
</dbReference>
<feature type="region of interest" description="Disordered" evidence="3">
    <location>
        <begin position="412"/>
        <end position="583"/>
    </location>
</feature>
<dbReference type="SUPFAM" id="SSF52058">
    <property type="entry name" value="L domain-like"/>
    <property type="match status" value="1"/>
</dbReference>
<organism evidence="5 6">
    <name type="scientific">Apteryx mantelli</name>
    <name type="common">North Island brown kiwi</name>
    <dbReference type="NCBI Taxonomy" id="2696672"/>
    <lineage>
        <taxon>Eukaryota</taxon>
        <taxon>Metazoa</taxon>
        <taxon>Chordata</taxon>
        <taxon>Craniata</taxon>
        <taxon>Vertebrata</taxon>
        <taxon>Euteleostomi</taxon>
        <taxon>Archelosauria</taxon>
        <taxon>Archosauria</taxon>
        <taxon>Dinosauria</taxon>
        <taxon>Saurischia</taxon>
        <taxon>Theropoda</taxon>
        <taxon>Coelurosauria</taxon>
        <taxon>Aves</taxon>
        <taxon>Palaeognathae</taxon>
        <taxon>Apterygiformes</taxon>
        <taxon>Apterygidae</taxon>
        <taxon>Apteryx</taxon>
    </lineage>
</organism>
<evidence type="ECO:0000313" key="5">
    <source>
        <dbReference type="Proteomes" id="UP001652627"/>
    </source>
</evidence>
<dbReference type="SMART" id="SM00369">
    <property type="entry name" value="LRR_TYP"/>
    <property type="match status" value="4"/>
</dbReference>
<dbReference type="InterPro" id="IPR036872">
    <property type="entry name" value="CH_dom_sf"/>
</dbReference>
<feature type="region of interest" description="Disordered" evidence="3">
    <location>
        <begin position="1"/>
        <end position="32"/>
    </location>
</feature>
<feature type="compositionally biased region" description="Low complexity" evidence="3">
    <location>
        <begin position="570"/>
        <end position="579"/>
    </location>
</feature>
<feature type="compositionally biased region" description="Low complexity" evidence="3">
    <location>
        <begin position="1"/>
        <end position="13"/>
    </location>
</feature>
<dbReference type="Gene3D" id="3.80.10.10">
    <property type="entry name" value="Ribonuclease Inhibitor"/>
    <property type="match status" value="1"/>
</dbReference>
<dbReference type="Gene3D" id="1.10.418.10">
    <property type="entry name" value="Calponin-like domain"/>
    <property type="match status" value="1"/>
</dbReference>
<dbReference type="PROSITE" id="PS51450">
    <property type="entry name" value="LRR"/>
    <property type="match status" value="1"/>
</dbReference>
<dbReference type="InterPro" id="IPR050216">
    <property type="entry name" value="LRR_domain-containing"/>
</dbReference>
<feature type="compositionally biased region" description="Low complexity" evidence="3">
    <location>
        <begin position="547"/>
        <end position="563"/>
    </location>
</feature>
<dbReference type="SMART" id="SM00364">
    <property type="entry name" value="LRR_BAC"/>
    <property type="match status" value="4"/>
</dbReference>
<feature type="compositionally biased region" description="Pro residues" evidence="3">
    <location>
        <begin position="502"/>
        <end position="512"/>
    </location>
</feature>
<name>A0ABM4G1R4_9AVES</name>
<accession>A0ABM4G1R4</accession>
<evidence type="ECO:0000256" key="1">
    <source>
        <dbReference type="ARBA" id="ARBA00022614"/>
    </source>
</evidence>
<dbReference type="SMART" id="SM00033">
    <property type="entry name" value="CH"/>
    <property type="match status" value="1"/>
</dbReference>
<reference evidence="6" key="1">
    <citation type="submission" date="2025-08" db="UniProtKB">
        <authorList>
            <consortium name="RefSeq"/>
        </authorList>
    </citation>
    <scope>IDENTIFICATION</scope>
    <source>
        <tissue evidence="6">Blood</tissue>
    </source>
</reference>
<dbReference type="Pfam" id="PF13855">
    <property type="entry name" value="LRR_8"/>
    <property type="match status" value="2"/>
</dbReference>
<feature type="compositionally biased region" description="Low complexity" evidence="3">
    <location>
        <begin position="468"/>
        <end position="481"/>
    </location>
</feature>
<feature type="compositionally biased region" description="Pro residues" evidence="3">
    <location>
        <begin position="14"/>
        <end position="25"/>
    </location>
</feature>
<dbReference type="PROSITE" id="PS50021">
    <property type="entry name" value="CH"/>
    <property type="match status" value="1"/>
</dbReference>
<dbReference type="Pfam" id="PF00307">
    <property type="entry name" value="CH"/>
    <property type="match status" value="1"/>
</dbReference>
<feature type="domain" description="Calponin-homology (CH)" evidence="4">
    <location>
        <begin position="584"/>
        <end position="693"/>
    </location>
</feature>
<gene>
    <name evidence="6" type="primary">LRCH4</name>
</gene>
<evidence type="ECO:0000256" key="3">
    <source>
        <dbReference type="SAM" id="MobiDB-lite"/>
    </source>
</evidence>
<feature type="compositionally biased region" description="Low complexity" evidence="3">
    <location>
        <begin position="513"/>
        <end position="528"/>
    </location>
</feature>
<evidence type="ECO:0000256" key="2">
    <source>
        <dbReference type="ARBA" id="ARBA00022737"/>
    </source>
</evidence>
<dbReference type="PANTHER" id="PTHR48051:SF64">
    <property type="entry name" value="LEUCINE RICH REPEATS AND CALPONIN HOMOLOGY DOMAIN CONTAINING 4"/>
    <property type="match status" value="1"/>
</dbReference>
<dbReference type="InterPro" id="IPR001715">
    <property type="entry name" value="CH_dom"/>
</dbReference>
<feature type="compositionally biased region" description="Basic and acidic residues" evidence="3">
    <location>
        <begin position="331"/>
        <end position="346"/>
    </location>
</feature>
<proteinExistence type="predicted"/>
<keyword evidence="1" id="KW-0433">Leucine-rich repeat</keyword>
<feature type="region of interest" description="Disordered" evidence="3">
    <location>
        <begin position="331"/>
        <end position="389"/>
    </location>
</feature>
<feature type="compositionally biased region" description="Basic and acidic residues" evidence="3">
    <location>
        <begin position="426"/>
        <end position="450"/>
    </location>
</feature>
<protein>
    <submittedName>
        <fullName evidence="6">Leucine-rich repeat and calponin homology domain-containing protein 4</fullName>
    </submittedName>
</protein>